<dbReference type="Proteomes" id="UP000235653">
    <property type="component" value="Unassembled WGS sequence"/>
</dbReference>
<comment type="similarity">
    <text evidence="3">Belongs to the Nudix hydrolase family.</text>
</comment>
<dbReference type="PROSITE" id="PS51462">
    <property type="entry name" value="NUDIX"/>
    <property type="match status" value="1"/>
</dbReference>
<evidence type="ECO:0000256" key="1">
    <source>
        <dbReference type="ARBA" id="ARBA00001946"/>
    </source>
</evidence>
<dbReference type="SUPFAM" id="SSF55811">
    <property type="entry name" value="Nudix"/>
    <property type="match status" value="1"/>
</dbReference>
<keyword evidence="5" id="KW-1185">Reference proteome</keyword>
<dbReference type="GO" id="GO:0016462">
    <property type="term" value="F:pyrophosphatase activity"/>
    <property type="evidence" value="ECO:0007669"/>
    <property type="project" value="UniProtKB-ARBA"/>
</dbReference>
<dbReference type="Pfam" id="PF00293">
    <property type="entry name" value="NUDIX"/>
    <property type="match status" value="1"/>
</dbReference>
<dbReference type="PANTHER" id="PTHR11839:SF18">
    <property type="entry name" value="NUDIX HYDROLASE DOMAIN-CONTAINING PROTEIN"/>
    <property type="match status" value="1"/>
</dbReference>
<dbReference type="InterPro" id="IPR000086">
    <property type="entry name" value="NUDIX_hydrolase_dom"/>
</dbReference>
<name>A0A2P5P8M7_9CHLR</name>
<dbReference type="Gene3D" id="3.90.79.10">
    <property type="entry name" value="Nucleoside Triphosphate Pyrophosphohydrolase"/>
    <property type="match status" value="1"/>
</dbReference>
<accession>A0A2P5P8M7</accession>
<dbReference type="PANTHER" id="PTHR11839">
    <property type="entry name" value="UDP/ADP-SUGAR PYROPHOSPHATASE"/>
    <property type="match status" value="1"/>
</dbReference>
<dbReference type="RefSeq" id="WP_102330138.1">
    <property type="nucleotide sequence ID" value="NZ_CP058566.2"/>
</dbReference>
<dbReference type="InterPro" id="IPR020476">
    <property type="entry name" value="Nudix_hydrolase"/>
</dbReference>
<dbReference type="InterPro" id="IPR015797">
    <property type="entry name" value="NUDIX_hydrolase-like_dom_sf"/>
</dbReference>
<dbReference type="PRINTS" id="PR00502">
    <property type="entry name" value="NUDIXFAMILY"/>
</dbReference>
<comment type="cofactor">
    <cofactor evidence="1">
        <name>Mg(2+)</name>
        <dbReference type="ChEBI" id="CHEBI:18420"/>
    </cofactor>
</comment>
<evidence type="ECO:0000313" key="4">
    <source>
        <dbReference type="EMBL" id="PPD58654.1"/>
    </source>
</evidence>
<dbReference type="PROSITE" id="PS00893">
    <property type="entry name" value="NUDIX_BOX"/>
    <property type="match status" value="1"/>
</dbReference>
<dbReference type="AlphaFoldDB" id="A0A2P5P8M7"/>
<protein>
    <submittedName>
        <fullName evidence="4">NUDIX hydrolase</fullName>
    </submittedName>
</protein>
<organism evidence="4 5">
    <name type="scientific">Dehalogenimonas etheniformans</name>
    <dbReference type="NCBI Taxonomy" id="1536648"/>
    <lineage>
        <taxon>Bacteria</taxon>
        <taxon>Bacillati</taxon>
        <taxon>Chloroflexota</taxon>
        <taxon>Dehalococcoidia</taxon>
        <taxon>Dehalococcoidales</taxon>
        <taxon>Dehalococcoidaceae</taxon>
        <taxon>Dehalogenimonas</taxon>
    </lineage>
</organism>
<dbReference type="OrthoDB" id="9806150at2"/>
<evidence type="ECO:0000256" key="3">
    <source>
        <dbReference type="RuleBase" id="RU003476"/>
    </source>
</evidence>
<evidence type="ECO:0000313" key="5">
    <source>
        <dbReference type="Proteomes" id="UP000235653"/>
    </source>
</evidence>
<dbReference type="GO" id="GO:0006753">
    <property type="term" value="P:nucleoside phosphate metabolic process"/>
    <property type="evidence" value="ECO:0007669"/>
    <property type="project" value="TreeGrafter"/>
</dbReference>
<reference evidence="4 5" key="1">
    <citation type="journal article" date="2017" name="ISME J.">
        <title>Grape pomace compost harbors organohalide-respiring Dehalogenimonas species with novel reductive dehalogenase genes.</title>
        <authorList>
            <person name="Yang Y."/>
            <person name="Higgins S.A."/>
            <person name="Yan J."/>
            <person name="Simsir B."/>
            <person name="Chourey K."/>
            <person name="Iyer R."/>
            <person name="Hettich R.L."/>
            <person name="Baldwin B."/>
            <person name="Ogles D.M."/>
            <person name="Loffler F.E."/>
        </authorList>
    </citation>
    <scope>NUCLEOTIDE SEQUENCE [LARGE SCALE GENOMIC DNA]</scope>
    <source>
        <strain evidence="4 5">GP</strain>
    </source>
</reference>
<dbReference type="CDD" id="cd03424">
    <property type="entry name" value="NUDIX_ADPRase_Nudt5_UGPPase_Nudt14"/>
    <property type="match status" value="1"/>
</dbReference>
<dbReference type="InterPro" id="IPR020084">
    <property type="entry name" value="NUDIX_hydrolase_CS"/>
</dbReference>
<sequence>MSNRNVTSEILSDGHFQVRRDTFTASSGVVKTRDVVEYPEAVAMVAIDPDGKLILEKQYRHAAGRELLEIPAGGIEPGEAPEAAVCREMQEETGYLPQTVQHLTSFYSAPGYSTEILHVYLVKDLVENPLTAEDSDEITLLRVSREEALELITNGTIRDGKSIAGLLFYFNSYKPAKPRAQ</sequence>
<keyword evidence="2 3" id="KW-0378">Hydrolase</keyword>
<dbReference type="GO" id="GO:0005829">
    <property type="term" value="C:cytosol"/>
    <property type="evidence" value="ECO:0007669"/>
    <property type="project" value="TreeGrafter"/>
</dbReference>
<dbReference type="GO" id="GO:0019693">
    <property type="term" value="P:ribose phosphate metabolic process"/>
    <property type="evidence" value="ECO:0007669"/>
    <property type="project" value="TreeGrafter"/>
</dbReference>
<gene>
    <name evidence="4" type="ORF">JP09_001900</name>
</gene>
<dbReference type="EMBL" id="JQAN02000006">
    <property type="protein sequence ID" value="PPD58654.1"/>
    <property type="molecule type" value="Genomic_DNA"/>
</dbReference>
<evidence type="ECO:0000256" key="2">
    <source>
        <dbReference type="ARBA" id="ARBA00022801"/>
    </source>
</evidence>
<proteinExistence type="inferred from homology"/>
<comment type="caution">
    <text evidence="4">The sequence shown here is derived from an EMBL/GenBank/DDBJ whole genome shotgun (WGS) entry which is preliminary data.</text>
</comment>